<sequence>MQNRDNFEISISNECYEKMVRHCLRKLNGMYLLEEYHEQQAYGLLGGSIERNKVVVDTVEPLYLNYRIAGNIKQDMDATIKKFAIPAKLPIEERAWVADPIETKNIINRLKKSGLTLIGTYHMHHSNSWIGLESKELPTTLDRVLASDTELFMFIVSIDEFQNSKIRAFYEGALETEAVIKTISMLNIKNRGECLCRY</sequence>
<proteinExistence type="predicted"/>
<organism evidence="1 2">
    <name type="scientific">Propionispora vibrioides</name>
    <dbReference type="NCBI Taxonomy" id="112903"/>
    <lineage>
        <taxon>Bacteria</taxon>
        <taxon>Bacillati</taxon>
        <taxon>Bacillota</taxon>
        <taxon>Negativicutes</taxon>
        <taxon>Selenomonadales</taxon>
        <taxon>Sporomusaceae</taxon>
        <taxon>Propionispora</taxon>
    </lineage>
</organism>
<dbReference type="SUPFAM" id="SSF102712">
    <property type="entry name" value="JAB1/MPN domain"/>
    <property type="match status" value="1"/>
</dbReference>
<dbReference type="STRING" id="112903.SAMN04490178_12258"/>
<reference evidence="1 2" key="1">
    <citation type="submission" date="2016-10" db="EMBL/GenBank/DDBJ databases">
        <authorList>
            <person name="de Groot N.N."/>
        </authorList>
    </citation>
    <scope>NUCLEOTIDE SEQUENCE [LARGE SCALE GENOMIC DNA]</scope>
    <source>
        <strain evidence="1 2">DSM 13305</strain>
    </source>
</reference>
<dbReference type="Gene3D" id="3.40.140.10">
    <property type="entry name" value="Cytidine Deaminase, domain 2"/>
    <property type="match status" value="1"/>
</dbReference>
<keyword evidence="2" id="KW-1185">Reference proteome</keyword>
<dbReference type="EMBL" id="FODY01000022">
    <property type="protein sequence ID" value="SEP37752.1"/>
    <property type="molecule type" value="Genomic_DNA"/>
</dbReference>
<gene>
    <name evidence="1" type="ORF">SAMN04490178_12258</name>
</gene>
<accession>A0A1H8XD77</accession>
<evidence type="ECO:0000313" key="1">
    <source>
        <dbReference type="EMBL" id="SEP37752.1"/>
    </source>
</evidence>
<dbReference type="AlphaFoldDB" id="A0A1H8XD77"/>
<dbReference type="OrthoDB" id="4085708at2"/>
<name>A0A1H8XD77_9FIRM</name>
<dbReference type="Proteomes" id="UP000198847">
    <property type="component" value="Unassembled WGS sequence"/>
</dbReference>
<evidence type="ECO:0000313" key="2">
    <source>
        <dbReference type="Proteomes" id="UP000198847"/>
    </source>
</evidence>
<evidence type="ECO:0008006" key="3">
    <source>
        <dbReference type="Google" id="ProtNLM"/>
    </source>
</evidence>
<dbReference type="RefSeq" id="WP_091749709.1">
    <property type="nucleotide sequence ID" value="NZ_FODY01000022.1"/>
</dbReference>
<protein>
    <recommendedName>
        <fullName evidence="3">JAB domain-containing protein</fullName>
    </recommendedName>
</protein>